<organism evidence="17 18">
    <name type="scientific">Sandaracinomonas limnophila</name>
    <dbReference type="NCBI Taxonomy" id="1862386"/>
    <lineage>
        <taxon>Bacteria</taxon>
        <taxon>Pseudomonadati</taxon>
        <taxon>Bacteroidota</taxon>
        <taxon>Cytophagia</taxon>
        <taxon>Cytophagales</taxon>
        <taxon>Flectobacillaceae</taxon>
        <taxon>Sandaracinomonas</taxon>
    </lineage>
</organism>
<accession>A0A437PX30</accession>
<keyword evidence="13 14" id="KW-0100">Branched-chain amino acid biosynthesis</keyword>
<dbReference type="NCBIfam" id="TIGR00169">
    <property type="entry name" value="leuB"/>
    <property type="match status" value="1"/>
</dbReference>
<dbReference type="InterPro" id="IPR019818">
    <property type="entry name" value="IsoCit/isopropylmalate_DH_CS"/>
</dbReference>
<evidence type="ECO:0000259" key="16">
    <source>
        <dbReference type="SMART" id="SM01329"/>
    </source>
</evidence>
<dbReference type="SMART" id="SM01329">
    <property type="entry name" value="Iso_dh"/>
    <property type="match status" value="1"/>
</dbReference>
<dbReference type="Gene3D" id="3.40.718.10">
    <property type="entry name" value="Isopropylmalate Dehydrogenase"/>
    <property type="match status" value="1"/>
</dbReference>
<evidence type="ECO:0000256" key="15">
    <source>
        <dbReference type="RuleBase" id="RU004445"/>
    </source>
</evidence>
<keyword evidence="7 14" id="KW-0028">Amino-acid biosynthesis</keyword>
<evidence type="ECO:0000256" key="4">
    <source>
        <dbReference type="ARBA" id="ARBA00008319"/>
    </source>
</evidence>
<dbReference type="RefSeq" id="WP_127802354.1">
    <property type="nucleotide sequence ID" value="NZ_SACY01000001.1"/>
</dbReference>
<dbReference type="GO" id="GO:0000287">
    <property type="term" value="F:magnesium ion binding"/>
    <property type="evidence" value="ECO:0007669"/>
    <property type="project" value="InterPro"/>
</dbReference>
<comment type="caution">
    <text evidence="14">Lacks conserved residue(s) required for the propagation of feature annotation.</text>
</comment>
<feature type="binding site" evidence="14">
    <location>
        <position position="108"/>
    </location>
    <ligand>
        <name>substrate</name>
    </ligand>
</feature>
<dbReference type="UniPathway" id="UPA00048">
    <property type="reaction ID" value="UER00072"/>
</dbReference>
<evidence type="ECO:0000256" key="9">
    <source>
        <dbReference type="ARBA" id="ARBA00022842"/>
    </source>
</evidence>
<keyword evidence="9 14" id="KW-0460">Magnesium</keyword>
<sequence>MAKKHILVVPGDGIGQEVTAVGKKVLDRIAAKYNHEFTYDEALIGHVAIEATGNPLPDETLEKMKNSDAVLFGAVGHPKYDNDPTAKVRPEQGLLKMRKELGLYANLRPIKLFDELLSASSIKPEILKGSDILFFRELTGDIYFGEKGRKNNGDTAYDVAEYSRYEVQRIGRKAFEAARTRNKKLVSVDKANVLESSRLWREEIQKLALEYLDVEVEYQFVDATAMILIKDPKRFDVVVTANLFGDILTDEASQIAGSMGMLASASIGDGTGVYEPIHGSAHDITGMGLANPMASVLSAALLLDISFGLKEESNAVINAVDQVLKKGFRTKDIADANTPKDMILGTDAIGEEILKMI</sequence>
<dbReference type="SUPFAM" id="SSF53659">
    <property type="entry name" value="Isocitrate/Isopropylmalate dehydrogenase-like"/>
    <property type="match status" value="1"/>
</dbReference>
<evidence type="ECO:0000313" key="18">
    <source>
        <dbReference type="Proteomes" id="UP000282832"/>
    </source>
</evidence>
<evidence type="ECO:0000256" key="13">
    <source>
        <dbReference type="ARBA" id="ARBA00023304"/>
    </source>
</evidence>
<feature type="domain" description="Isopropylmalate dehydrogenase-like" evidence="16">
    <location>
        <begin position="5"/>
        <end position="353"/>
    </location>
</feature>
<dbReference type="PANTHER" id="PTHR42979">
    <property type="entry name" value="3-ISOPROPYLMALATE DEHYDROGENASE"/>
    <property type="match status" value="1"/>
</dbReference>
<evidence type="ECO:0000256" key="1">
    <source>
        <dbReference type="ARBA" id="ARBA00000624"/>
    </source>
</evidence>
<comment type="caution">
    <text evidence="17">The sequence shown here is derived from an EMBL/GenBank/DDBJ whole genome shotgun (WGS) entry which is preliminary data.</text>
</comment>
<comment type="pathway">
    <text evidence="3 14 15">Amino-acid biosynthesis; L-leucine biosynthesis; L-leucine from 3-methyl-2-oxobutanoate: step 3/4.</text>
</comment>
<dbReference type="GO" id="GO:0051287">
    <property type="term" value="F:NAD binding"/>
    <property type="evidence" value="ECO:0007669"/>
    <property type="project" value="InterPro"/>
</dbReference>
<protein>
    <recommendedName>
        <fullName evidence="14">3-isopropylmalate dehydrogenase</fullName>
        <ecNumber evidence="14">1.1.1.85</ecNumber>
    </recommendedName>
    <alternativeName>
        <fullName evidence="14">3-IPM-DH</fullName>
    </alternativeName>
    <alternativeName>
        <fullName evidence="14">Beta-IPM dehydrogenase</fullName>
        <shortName evidence="14">IMDH</shortName>
    </alternativeName>
</protein>
<keyword evidence="12 14" id="KW-0464">Manganese</keyword>
<feature type="binding site" evidence="14">
    <location>
        <position position="250"/>
    </location>
    <ligand>
        <name>Mg(2+)</name>
        <dbReference type="ChEBI" id="CHEBI:18420"/>
    </ligand>
</feature>
<reference evidence="17 18" key="1">
    <citation type="submission" date="2019-01" db="EMBL/GenBank/DDBJ databases">
        <authorList>
            <person name="Chen W.-M."/>
        </authorList>
    </citation>
    <scope>NUCLEOTIDE SEQUENCE [LARGE SCALE GENOMIC DNA]</scope>
    <source>
        <strain evidence="17 18">FSY-15</strain>
    </source>
</reference>
<comment type="cofactor">
    <cofactor evidence="2">
        <name>Mn(2+)</name>
        <dbReference type="ChEBI" id="CHEBI:29035"/>
    </cofactor>
</comment>
<dbReference type="EC" id="1.1.1.85" evidence="14"/>
<feature type="binding site" evidence="14">
    <location>
        <position position="222"/>
    </location>
    <ligand>
        <name>Mg(2+)</name>
        <dbReference type="ChEBI" id="CHEBI:18420"/>
    </ligand>
</feature>
<evidence type="ECO:0000256" key="5">
    <source>
        <dbReference type="ARBA" id="ARBA00011738"/>
    </source>
</evidence>
<dbReference type="Pfam" id="PF00180">
    <property type="entry name" value="Iso_dh"/>
    <property type="match status" value="1"/>
</dbReference>
<evidence type="ECO:0000256" key="11">
    <source>
        <dbReference type="ARBA" id="ARBA00023027"/>
    </source>
</evidence>
<dbReference type="PROSITE" id="PS00470">
    <property type="entry name" value="IDH_IMDH"/>
    <property type="match status" value="1"/>
</dbReference>
<evidence type="ECO:0000313" key="17">
    <source>
        <dbReference type="EMBL" id="RVU26803.1"/>
    </source>
</evidence>
<evidence type="ECO:0000256" key="7">
    <source>
        <dbReference type="ARBA" id="ARBA00022605"/>
    </source>
</evidence>
<dbReference type="GO" id="GO:0003862">
    <property type="term" value="F:3-isopropylmalate dehydrogenase activity"/>
    <property type="evidence" value="ECO:0007669"/>
    <property type="project" value="UniProtKB-UniRule"/>
</dbReference>
<feature type="binding site" evidence="14">
    <location>
        <position position="98"/>
    </location>
    <ligand>
        <name>substrate</name>
    </ligand>
</feature>
<comment type="cofactor">
    <cofactor evidence="14 15">
        <name>Mg(2+)</name>
        <dbReference type="ChEBI" id="CHEBI:18420"/>
    </cofactor>
    <cofactor evidence="14 15">
        <name>Mn(2+)</name>
        <dbReference type="ChEBI" id="CHEBI:29035"/>
    </cofactor>
    <text evidence="14 15">Binds 1 Mg(2+) or Mn(2+) ion per subunit.</text>
</comment>
<keyword evidence="8 14" id="KW-0479">Metal-binding</keyword>
<evidence type="ECO:0000256" key="12">
    <source>
        <dbReference type="ARBA" id="ARBA00023211"/>
    </source>
</evidence>
<evidence type="ECO:0000256" key="6">
    <source>
        <dbReference type="ARBA" id="ARBA00022430"/>
    </source>
</evidence>
<comment type="catalytic activity">
    <reaction evidence="1 14 15">
        <text>(2R,3S)-3-isopropylmalate + NAD(+) = 4-methyl-2-oxopentanoate + CO2 + NADH</text>
        <dbReference type="Rhea" id="RHEA:32271"/>
        <dbReference type="ChEBI" id="CHEBI:16526"/>
        <dbReference type="ChEBI" id="CHEBI:17865"/>
        <dbReference type="ChEBI" id="CHEBI:35121"/>
        <dbReference type="ChEBI" id="CHEBI:57540"/>
        <dbReference type="ChEBI" id="CHEBI:57945"/>
        <dbReference type="EC" id="1.1.1.85"/>
    </reaction>
</comment>
<comment type="similarity">
    <text evidence="4 14">Belongs to the isocitrate and isopropylmalate dehydrogenases family. LeuB type 1 subfamily.</text>
</comment>
<evidence type="ECO:0000256" key="14">
    <source>
        <dbReference type="HAMAP-Rule" id="MF_01033"/>
    </source>
</evidence>
<keyword evidence="10 14" id="KW-0560">Oxidoreductase</keyword>
<comment type="function">
    <text evidence="14 15">Catalyzes the oxidation of 3-carboxy-2-hydroxy-4-methylpentanoate (3-isopropylmalate) to 3-carboxy-4-methyl-2-oxopentanoate. The product decarboxylates to 4-methyl-2 oxopentanoate.</text>
</comment>
<dbReference type="GO" id="GO:0005829">
    <property type="term" value="C:cytosol"/>
    <property type="evidence" value="ECO:0007669"/>
    <property type="project" value="TreeGrafter"/>
</dbReference>
<comment type="subcellular location">
    <subcellularLocation>
        <location evidence="14">Cytoplasm</location>
    </subcellularLocation>
</comment>
<evidence type="ECO:0000256" key="10">
    <source>
        <dbReference type="ARBA" id="ARBA00023002"/>
    </source>
</evidence>
<keyword evidence="14" id="KW-0963">Cytoplasm</keyword>
<feature type="binding site" evidence="14">
    <location>
        <position position="246"/>
    </location>
    <ligand>
        <name>Mg(2+)</name>
        <dbReference type="ChEBI" id="CHEBI:18420"/>
    </ligand>
</feature>
<evidence type="ECO:0000256" key="8">
    <source>
        <dbReference type="ARBA" id="ARBA00022723"/>
    </source>
</evidence>
<dbReference type="GO" id="GO:0009098">
    <property type="term" value="P:L-leucine biosynthetic process"/>
    <property type="evidence" value="ECO:0007669"/>
    <property type="project" value="UniProtKB-UniRule"/>
</dbReference>
<dbReference type="InterPro" id="IPR004429">
    <property type="entry name" value="Isopropylmalate_DH"/>
</dbReference>
<proteinExistence type="inferred from homology"/>
<dbReference type="AlphaFoldDB" id="A0A437PX30"/>
<dbReference type="OrthoDB" id="9806254at2"/>
<feature type="site" description="Important for catalysis" evidence="14">
    <location>
        <position position="143"/>
    </location>
</feature>
<name>A0A437PX30_9BACT</name>
<keyword evidence="6 14" id="KW-0432">Leucine biosynthesis</keyword>
<evidence type="ECO:0000256" key="3">
    <source>
        <dbReference type="ARBA" id="ARBA00004762"/>
    </source>
</evidence>
<feature type="site" description="Important for catalysis" evidence="14">
    <location>
        <position position="190"/>
    </location>
</feature>
<comment type="subunit">
    <text evidence="5 14 15">Homodimer.</text>
</comment>
<dbReference type="PANTHER" id="PTHR42979:SF1">
    <property type="entry name" value="3-ISOPROPYLMALATE DEHYDROGENASE"/>
    <property type="match status" value="1"/>
</dbReference>
<feature type="binding site" evidence="14">
    <location>
        <position position="222"/>
    </location>
    <ligand>
        <name>substrate</name>
    </ligand>
</feature>
<dbReference type="HAMAP" id="MF_01033">
    <property type="entry name" value="LeuB_type1"/>
    <property type="match status" value="1"/>
</dbReference>
<evidence type="ECO:0000256" key="2">
    <source>
        <dbReference type="ARBA" id="ARBA00001936"/>
    </source>
</evidence>
<dbReference type="FunFam" id="3.40.718.10:FF:000006">
    <property type="entry name" value="3-isopropylmalate dehydrogenase"/>
    <property type="match status" value="1"/>
</dbReference>
<feature type="binding site" evidence="14">
    <location>
        <position position="136"/>
    </location>
    <ligand>
        <name>substrate</name>
    </ligand>
</feature>
<dbReference type="EMBL" id="SACY01000001">
    <property type="protein sequence ID" value="RVU26803.1"/>
    <property type="molecule type" value="Genomic_DNA"/>
</dbReference>
<gene>
    <name evidence="14 17" type="primary">leuB</name>
    <name evidence="17" type="ORF">EOJ36_02055</name>
</gene>
<dbReference type="InterPro" id="IPR024084">
    <property type="entry name" value="IsoPropMal-DH-like_dom"/>
</dbReference>
<keyword evidence="18" id="KW-1185">Reference proteome</keyword>
<keyword evidence="11 14" id="KW-0520">NAD</keyword>
<dbReference type="Proteomes" id="UP000282832">
    <property type="component" value="Unassembled WGS sequence"/>
</dbReference>